<feature type="domain" description="Dermonecrotic toxin N-terminal" evidence="1">
    <location>
        <begin position="167"/>
        <end position="427"/>
    </location>
</feature>
<reference evidence="2" key="1">
    <citation type="submission" date="2022-12" db="EMBL/GenBank/DDBJ databases">
        <title>Complete genome sequence of an Australian strain of Rouxiella badensis DAR84756 and resolution of the R. badensis DSM100043 and R. chamberiensis DSM28324 genomes.</title>
        <authorList>
            <person name="Paul S."/>
            <person name="Anderson P.J."/>
            <person name="Maynard G."/>
            <person name="Dyall-Smith M."/>
            <person name="Kudinha T."/>
        </authorList>
    </citation>
    <scope>NUCLEOTIDE SEQUENCE</scope>
    <source>
        <strain evidence="2">DSM 28324</strain>
    </source>
</reference>
<sequence length="900" mass="100798">MFSTYKKPAEQHSSQQWKMALISPRLQPGHGLLPTQPALMLQPDGPVRAIEAALRLLTPVLPYSGVSRASPTPDSCVSFMKAPEINQPQAILHVIDQGFDNLLAKMLPWQGVKAQTGIGIELDTLDQWSASPESVSTLSLAQQEINAEQQRIQNRNAYQDVVNKIRKGYPQLYELAAGYLKMMIRTRYGLELNPDTTWFLRFDFAASSSETFTGWEHVGPPKEAKTLTAILLENFSASDQLNADVLKLNAGIYTEGPTADHFGKNNEVRLLPEDFLNIVKESNFSHRFLRHLGDFWHTNAADFRTMCKGQFIALLGEERNALSEEGLQSVMLATLGDVNHLTTMSMEELERLFSDRGALSVSTFTLYGYIATDMILINGFNHKVILYMPSDGQNFFEFNDHNELKNWVVRQASQADTREALASHFSLIDCQDSRLFSGVSTALERLGRHQWDTRYINDTPQRINQDLFSWITAQAESRTMRDVETLTTCDGEILKDKILMSLKPAAEMANVVLVVLPGVGSLALFEIGVVQAELGTYQAIYGDTEAQRDQGFGHIVDGGINALFGAAGVAENFGKKGLDIGEDTLPEQKIHNMNPSPSATGAATKPRTGGFWNILCGTTKVHARGDTAIARYNRAEANIITDTLFRARQTLEDAEKVLKTPKGETIVGWHLGYAQGIGVAKTEIRQVETTLQALKEKVNYLLYDELSIERVSIFDPKRVNVPAYYSPGKKVMSFADRFFGHDMTLQKQQHILLHETMHAAIKEGGKAVPDFFYLRDENVPEALLNKRNEALEIARGTPATNFLTNHRGLQIKNNFLKKMGTESERVAMNTFFEDAALRREILLKNPDSQAILMMELGGSIIDDMQEVIKSRYFDDDGILYVPAKLRRPVRTKRSQKNRLQ</sequence>
<evidence type="ECO:0000313" key="3">
    <source>
        <dbReference type="Proteomes" id="UP001164712"/>
    </source>
</evidence>
<evidence type="ECO:0000259" key="1">
    <source>
        <dbReference type="Pfam" id="PF20178"/>
    </source>
</evidence>
<evidence type="ECO:0000313" key="2">
    <source>
        <dbReference type="EMBL" id="WAT00764.1"/>
    </source>
</evidence>
<dbReference type="EMBL" id="CP114058">
    <property type="protein sequence ID" value="WAT00764.1"/>
    <property type="molecule type" value="Genomic_DNA"/>
</dbReference>
<dbReference type="RefSeq" id="WP_152623644.1">
    <property type="nucleotide sequence ID" value="NZ_CP114058.1"/>
</dbReference>
<dbReference type="Pfam" id="PF20178">
    <property type="entry name" value="ToxA_N"/>
    <property type="match status" value="1"/>
</dbReference>
<accession>A0ABY7HN12</accession>
<dbReference type="InterPro" id="IPR046673">
    <property type="entry name" value="ToxA_N"/>
</dbReference>
<protein>
    <recommendedName>
        <fullName evidence="1">Dermonecrotic toxin N-terminal domain-containing protein</fullName>
    </recommendedName>
</protein>
<dbReference type="Proteomes" id="UP001164712">
    <property type="component" value="Chromosome"/>
</dbReference>
<keyword evidence="3" id="KW-1185">Reference proteome</keyword>
<name>A0ABY7HN12_9GAMM</name>
<gene>
    <name evidence="2" type="ORF">O1V66_18285</name>
</gene>
<proteinExistence type="predicted"/>
<organism evidence="2 3">
    <name type="scientific">Rouxiella chamberiensis</name>
    <dbReference type="NCBI Taxonomy" id="1513468"/>
    <lineage>
        <taxon>Bacteria</taxon>
        <taxon>Pseudomonadati</taxon>
        <taxon>Pseudomonadota</taxon>
        <taxon>Gammaproteobacteria</taxon>
        <taxon>Enterobacterales</taxon>
        <taxon>Yersiniaceae</taxon>
        <taxon>Rouxiella</taxon>
    </lineage>
</organism>